<sequence>MNAIVRIRQFATNLIRDERGDMSYADKTVHISSAAKVVIGAVAITGAAAATTAVTNNSSSSSDKTSQQINQATGAQSETTEKVKAPFASQK</sequence>
<name>A0ABZ2LEG4_9BACT</name>
<feature type="region of interest" description="Disordered" evidence="1">
    <location>
        <begin position="53"/>
        <end position="91"/>
    </location>
</feature>
<dbReference type="RefSeq" id="WP_394836797.1">
    <property type="nucleotide sequence ID" value="NZ_CP089929.1"/>
</dbReference>
<dbReference type="EMBL" id="CP089983">
    <property type="protein sequence ID" value="WXB07137.1"/>
    <property type="molecule type" value="Genomic_DNA"/>
</dbReference>
<organism evidence="2 3">
    <name type="scientific">Pendulispora rubella</name>
    <dbReference type="NCBI Taxonomy" id="2741070"/>
    <lineage>
        <taxon>Bacteria</taxon>
        <taxon>Pseudomonadati</taxon>
        <taxon>Myxococcota</taxon>
        <taxon>Myxococcia</taxon>
        <taxon>Myxococcales</taxon>
        <taxon>Sorangiineae</taxon>
        <taxon>Pendulisporaceae</taxon>
        <taxon>Pendulispora</taxon>
    </lineage>
</organism>
<keyword evidence="3" id="KW-1185">Reference proteome</keyword>
<evidence type="ECO:0000313" key="3">
    <source>
        <dbReference type="Proteomes" id="UP001374803"/>
    </source>
</evidence>
<accession>A0ABZ2LEG4</accession>
<protein>
    <submittedName>
        <fullName evidence="2">Uncharacterized protein</fullName>
    </submittedName>
</protein>
<dbReference type="Proteomes" id="UP001374803">
    <property type="component" value="Chromosome"/>
</dbReference>
<gene>
    <name evidence="2" type="ORF">LVJ94_07800</name>
</gene>
<evidence type="ECO:0000256" key="1">
    <source>
        <dbReference type="SAM" id="MobiDB-lite"/>
    </source>
</evidence>
<proteinExistence type="predicted"/>
<feature type="compositionally biased region" description="Low complexity" evidence="1">
    <location>
        <begin position="53"/>
        <end position="66"/>
    </location>
</feature>
<reference evidence="2" key="1">
    <citation type="submission" date="2021-12" db="EMBL/GenBank/DDBJ databases">
        <title>Discovery of the Pendulisporaceae a myxobacterial family with distinct sporulation behavior and unique specialized metabolism.</title>
        <authorList>
            <person name="Garcia R."/>
            <person name="Popoff A."/>
            <person name="Bader C.D."/>
            <person name="Loehr J."/>
            <person name="Walesch S."/>
            <person name="Walt C."/>
            <person name="Boldt J."/>
            <person name="Bunk B."/>
            <person name="Haeckl F.J.F.P.J."/>
            <person name="Gunesch A.P."/>
            <person name="Birkelbach J."/>
            <person name="Nuebel U."/>
            <person name="Pietschmann T."/>
            <person name="Bach T."/>
            <person name="Mueller R."/>
        </authorList>
    </citation>
    <scope>NUCLEOTIDE SEQUENCE</scope>
    <source>
        <strain evidence="2">MSr11367</strain>
    </source>
</reference>
<feature type="compositionally biased region" description="Polar residues" evidence="1">
    <location>
        <begin position="67"/>
        <end position="78"/>
    </location>
</feature>
<evidence type="ECO:0000313" key="2">
    <source>
        <dbReference type="EMBL" id="WXB07137.1"/>
    </source>
</evidence>